<keyword evidence="8 10" id="KW-1133">Transmembrane helix</keyword>
<proteinExistence type="inferred from homology"/>
<dbReference type="InterPro" id="IPR021825">
    <property type="entry name" value="RETICULATA-related"/>
</dbReference>
<evidence type="ECO:0000256" key="8">
    <source>
        <dbReference type="ARBA" id="ARBA00022989"/>
    </source>
</evidence>
<feature type="transmembrane region" description="Helical" evidence="10">
    <location>
        <begin position="307"/>
        <end position="332"/>
    </location>
</feature>
<evidence type="ECO:0000313" key="11">
    <source>
        <dbReference type="EMBL" id="CAD9332078.1"/>
    </source>
</evidence>
<evidence type="ECO:0000256" key="1">
    <source>
        <dbReference type="ARBA" id="ARBA00004141"/>
    </source>
</evidence>
<dbReference type="Pfam" id="PF11891">
    <property type="entry name" value="RETICULATA-like"/>
    <property type="match status" value="1"/>
</dbReference>
<keyword evidence="4" id="KW-0150">Chloroplast</keyword>
<evidence type="ECO:0000256" key="2">
    <source>
        <dbReference type="ARBA" id="ARBA00004229"/>
    </source>
</evidence>
<dbReference type="PANTHER" id="PTHR31620">
    <property type="entry name" value="PROTEIN RETICULATA-RELATED 2, CHLOROPLASTIC-RELATED"/>
    <property type="match status" value="1"/>
</dbReference>
<organism evidence="11">
    <name type="scientific">Trieres chinensis</name>
    <name type="common">Marine centric diatom</name>
    <name type="synonym">Odontella sinensis</name>
    <dbReference type="NCBI Taxonomy" id="1514140"/>
    <lineage>
        <taxon>Eukaryota</taxon>
        <taxon>Sar</taxon>
        <taxon>Stramenopiles</taxon>
        <taxon>Ochrophyta</taxon>
        <taxon>Bacillariophyta</taxon>
        <taxon>Mediophyceae</taxon>
        <taxon>Biddulphiophycidae</taxon>
        <taxon>Eupodiscales</taxon>
        <taxon>Parodontellaceae</taxon>
        <taxon>Trieres</taxon>
    </lineage>
</organism>
<comment type="similarity">
    <text evidence="3">Belongs to the RETICULATA family.</text>
</comment>
<dbReference type="PANTHER" id="PTHR31620:SF8">
    <property type="entry name" value="PROTEIN RETICULATA-RELATED 4, CHLOROPLASTIC-LIKE"/>
    <property type="match status" value="1"/>
</dbReference>
<dbReference type="AlphaFoldDB" id="A0A7S2EFC0"/>
<evidence type="ECO:0000256" key="10">
    <source>
        <dbReference type="SAM" id="Phobius"/>
    </source>
</evidence>
<reference evidence="11" key="1">
    <citation type="submission" date="2021-01" db="EMBL/GenBank/DDBJ databases">
        <authorList>
            <person name="Corre E."/>
            <person name="Pelletier E."/>
            <person name="Niang G."/>
            <person name="Scheremetjew M."/>
            <person name="Finn R."/>
            <person name="Kale V."/>
            <person name="Holt S."/>
            <person name="Cochrane G."/>
            <person name="Meng A."/>
            <person name="Brown T."/>
            <person name="Cohen L."/>
        </authorList>
    </citation>
    <scope>NUCLEOTIDE SEQUENCE</scope>
    <source>
        <strain evidence="11">Grunow 1884</strain>
    </source>
</reference>
<feature type="transmembrane region" description="Helical" evidence="10">
    <location>
        <begin position="225"/>
        <end position="245"/>
    </location>
</feature>
<keyword evidence="6 10" id="KW-0812">Transmembrane</keyword>
<protein>
    <submittedName>
        <fullName evidence="11">Uncharacterized protein</fullName>
    </submittedName>
</protein>
<keyword evidence="9 10" id="KW-0472">Membrane</keyword>
<feature type="transmembrane region" description="Helical" evidence="10">
    <location>
        <begin position="257"/>
        <end position="278"/>
    </location>
</feature>
<comment type="subcellular location">
    <subcellularLocation>
        <location evidence="1">Membrane</location>
        <topology evidence="1">Multi-pass membrane protein</topology>
    </subcellularLocation>
    <subcellularLocation>
        <location evidence="2">Plastid</location>
        <location evidence="2">Chloroplast</location>
    </subcellularLocation>
</comment>
<gene>
    <name evidence="11" type="ORF">OSIN01602_LOCUS6443</name>
</gene>
<evidence type="ECO:0000256" key="7">
    <source>
        <dbReference type="ARBA" id="ARBA00022946"/>
    </source>
</evidence>
<evidence type="ECO:0000256" key="5">
    <source>
        <dbReference type="ARBA" id="ARBA00022640"/>
    </source>
</evidence>
<keyword evidence="7" id="KW-0809">Transit peptide</keyword>
<accession>A0A7S2EFC0</accession>
<evidence type="ECO:0000256" key="9">
    <source>
        <dbReference type="ARBA" id="ARBA00023136"/>
    </source>
</evidence>
<sequence length="339" mass="35786">MAPPTTTASCRKRVDSKFGCRLRPHESLWSTFISLIIIFFSPCHAVCSASSIGAASAPTAALSLPPVPRRRLGSSLRSISALSPAVVARDVARGYRLRVAADPSFPAKSAAEVLLAAGTQFAAELGRRGGYSGVVREVDFVVAGILTAIAGKYYSMWKVAPTTAENVAVDVKVVSAAVDNDGTVTAVAAISREVPTNAFQPYLIDGKTRPTQGQRIMALITPVPSLFRAGFAASAIGYGLTALLIQLRSVLLPGYEAATVGVNILHACVFTGCFLALVSNLRYQILQGIIEPRIIDKIFGRAPPLRAVAIFLVRLGNGLLGSVLAIAGMRWLGLQRLKG</sequence>
<name>A0A7S2EFC0_TRICV</name>
<evidence type="ECO:0000256" key="4">
    <source>
        <dbReference type="ARBA" id="ARBA00022528"/>
    </source>
</evidence>
<dbReference type="GO" id="GO:0009507">
    <property type="term" value="C:chloroplast"/>
    <property type="evidence" value="ECO:0007669"/>
    <property type="project" value="UniProtKB-SubCell"/>
</dbReference>
<keyword evidence="5" id="KW-0934">Plastid</keyword>
<evidence type="ECO:0000256" key="6">
    <source>
        <dbReference type="ARBA" id="ARBA00022692"/>
    </source>
</evidence>
<evidence type="ECO:0000256" key="3">
    <source>
        <dbReference type="ARBA" id="ARBA00010793"/>
    </source>
</evidence>
<dbReference type="GO" id="GO:0016020">
    <property type="term" value="C:membrane"/>
    <property type="evidence" value="ECO:0007669"/>
    <property type="project" value="UniProtKB-SubCell"/>
</dbReference>
<dbReference type="EMBL" id="HBGO01011481">
    <property type="protein sequence ID" value="CAD9332078.1"/>
    <property type="molecule type" value="Transcribed_RNA"/>
</dbReference>